<feature type="compositionally biased region" description="Acidic residues" evidence="2">
    <location>
        <begin position="1156"/>
        <end position="1171"/>
    </location>
</feature>
<feature type="coiled-coil region" evidence="1">
    <location>
        <begin position="806"/>
        <end position="833"/>
    </location>
</feature>
<feature type="compositionally biased region" description="Acidic residues" evidence="2">
    <location>
        <begin position="565"/>
        <end position="578"/>
    </location>
</feature>
<dbReference type="InterPro" id="IPR001005">
    <property type="entry name" value="SANT/Myb"/>
</dbReference>
<evidence type="ECO:0000256" key="1">
    <source>
        <dbReference type="SAM" id="Coils"/>
    </source>
</evidence>
<feature type="compositionally biased region" description="Basic and acidic residues" evidence="2">
    <location>
        <begin position="872"/>
        <end position="886"/>
    </location>
</feature>
<feature type="compositionally biased region" description="Acidic residues" evidence="2">
    <location>
        <begin position="1013"/>
        <end position="1027"/>
    </location>
</feature>
<organism evidence="5 6">
    <name type="scientific">Mycoemilia scoparia</name>
    <dbReference type="NCBI Taxonomy" id="417184"/>
    <lineage>
        <taxon>Eukaryota</taxon>
        <taxon>Fungi</taxon>
        <taxon>Fungi incertae sedis</taxon>
        <taxon>Zoopagomycota</taxon>
        <taxon>Kickxellomycotina</taxon>
        <taxon>Kickxellomycetes</taxon>
        <taxon>Kickxellales</taxon>
        <taxon>Kickxellaceae</taxon>
        <taxon>Mycoemilia</taxon>
    </lineage>
</organism>
<dbReference type="SUPFAM" id="SSF46689">
    <property type="entry name" value="Homeodomain-like"/>
    <property type="match status" value="1"/>
</dbReference>
<evidence type="ECO:0000256" key="2">
    <source>
        <dbReference type="SAM" id="MobiDB-lite"/>
    </source>
</evidence>
<feature type="region of interest" description="Disordered" evidence="2">
    <location>
        <begin position="560"/>
        <end position="579"/>
    </location>
</feature>
<dbReference type="AlphaFoldDB" id="A0A9W8DUP9"/>
<feature type="compositionally biased region" description="Basic residues" evidence="2">
    <location>
        <begin position="66"/>
        <end position="75"/>
    </location>
</feature>
<feature type="region of interest" description="Disordered" evidence="2">
    <location>
        <begin position="869"/>
        <end position="1071"/>
    </location>
</feature>
<dbReference type="EMBL" id="JANBPU010000041">
    <property type="protein sequence ID" value="KAJ1918628.1"/>
    <property type="molecule type" value="Genomic_DNA"/>
</dbReference>
<reference evidence="5" key="1">
    <citation type="submission" date="2022-07" db="EMBL/GenBank/DDBJ databases">
        <title>Phylogenomic reconstructions and comparative analyses of Kickxellomycotina fungi.</title>
        <authorList>
            <person name="Reynolds N.K."/>
            <person name="Stajich J.E."/>
            <person name="Barry K."/>
            <person name="Grigoriev I.V."/>
            <person name="Crous P."/>
            <person name="Smith M.E."/>
        </authorList>
    </citation>
    <scope>NUCLEOTIDE SEQUENCE</scope>
    <source>
        <strain evidence="5">NBRC 100468</strain>
    </source>
</reference>
<evidence type="ECO:0000313" key="6">
    <source>
        <dbReference type="Proteomes" id="UP001150538"/>
    </source>
</evidence>
<dbReference type="InterPro" id="IPR052833">
    <property type="entry name" value="Telomeric_DNA-bd_trans-reg"/>
</dbReference>
<protein>
    <submittedName>
        <fullName evidence="5">TTAGGG repeat binding factor</fullName>
    </submittedName>
</protein>
<feature type="compositionally biased region" description="Low complexity" evidence="2">
    <location>
        <begin position="648"/>
        <end position="666"/>
    </location>
</feature>
<dbReference type="PANTHER" id="PTHR47807">
    <property type="entry name" value="PROTEIN TBF1"/>
    <property type="match status" value="1"/>
</dbReference>
<feature type="region of interest" description="Disordered" evidence="2">
    <location>
        <begin position="702"/>
        <end position="757"/>
    </location>
</feature>
<keyword evidence="6" id="KW-1185">Reference proteome</keyword>
<gene>
    <name evidence="5" type="primary">TBF1</name>
    <name evidence="5" type="ORF">H4219_002501</name>
</gene>
<dbReference type="InterPro" id="IPR017930">
    <property type="entry name" value="Myb_dom"/>
</dbReference>
<comment type="caution">
    <text evidence="5">The sequence shown here is derived from an EMBL/GenBank/DDBJ whole genome shotgun (WGS) entry which is preliminary data.</text>
</comment>
<feature type="domain" description="HTH myb-type" evidence="4">
    <location>
        <begin position="1061"/>
        <end position="1117"/>
    </location>
</feature>
<evidence type="ECO:0000313" key="5">
    <source>
        <dbReference type="EMBL" id="KAJ1918628.1"/>
    </source>
</evidence>
<feature type="region of interest" description="Disordered" evidence="2">
    <location>
        <begin position="648"/>
        <end position="686"/>
    </location>
</feature>
<feature type="compositionally biased region" description="Pro residues" evidence="2">
    <location>
        <begin position="961"/>
        <end position="970"/>
    </location>
</feature>
<feature type="region of interest" description="Disordered" evidence="2">
    <location>
        <begin position="1143"/>
        <end position="1171"/>
    </location>
</feature>
<feature type="compositionally biased region" description="Polar residues" evidence="2">
    <location>
        <begin position="113"/>
        <end position="122"/>
    </location>
</feature>
<dbReference type="OrthoDB" id="3890508at2759"/>
<proteinExistence type="predicted"/>
<accession>A0A9W8DUP9</accession>
<dbReference type="GO" id="GO:0010833">
    <property type="term" value="P:telomere maintenance via telomere lengthening"/>
    <property type="evidence" value="ECO:0007669"/>
    <property type="project" value="TreeGrafter"/>
</dbReference>
<dbReference type="InterPro" id="IPR009057">
    <property type="entry name" value="Homeodomain-like_sf"/>
</dbReference>
<feature type="domain" description="Myb-like" evidence="3">
    <location>
        <begin position="1061"/>
        <end position="1092"/>
    </location>
</feature>
<dbReference type="Proteomes" id="UP001150538">
    <property type="component" value="Unassembled WGS sequence"/>
</dbReference>
<evidence type="ECO:0000259" key="3">
    <source>
        <dbReference type="PROSITE" id="PS50090"/>
    </source>
</evidence>
<feature type="compositionally biased region" description="Polar residues" evidence="2">
    <location>
        <begin position="975"/>
        <end position="991"/>
    </location>
</feature>
<feature type="region of interest" description="Disordered" evidence="2">
    <location>
        <begin position="1"/>
        <end position="211"/>
    </location>
</feature>
<feature type="region of interest" description="Disordered" evidence="2">
    <location>
        <begin position="230"/>
        <end position="300"/>
    </location>
</feature>
<dbReference type="CDD" id="cd11660">
    <property type="entry name" value="SANT_TRF"/>
    <property type="match status" value="1"/>
</dbReference>
<dbReference type="PROSITE" id="PS50090">
    <property type="entry name" value="MYB_LIKE"/>
    <property type="match status" value="1"/>
</dbReference>
<name>A0A9W8DUP9_9FUNG</name>
<keyword evidence="1" id="KW-0175">Coiled coil</keyword>
<evidence type="ECO:0000259" key="4">
    <source>
        <dbReference type="PROSITE" id="PS51294"/>
    </source>
</evidence>
<sequence length="1171" mass="131196">MGRIRGKKQTAAVTRGSSRRGRGTSPPSTRSIKRSASSGLGREFGKDKVGNEQDDSDRENFESPKRGRGRPRKYNKSTSPQNNKPEKYLSLPSQDLIEESQREEESSQYSPSTKSTDNSISSPKVGKANNLPGSNSKLKLPLMSDQSMLARVPPPRSQPPVTRRATSMLTNKGHKYEQQSPTRKPSTQPIPSRRRSSIFKSASPSKSLHDIKSKIDELIGIKRMSGVFGPLSDNSNSDSSGDDSEFQFPIPPKEKRMGDDILDKSPVKKRNAIVESDDENDSNSDNKEDNGNTNSNVEEIDLTTTHKDTTVQIEEPSVPPSLVQCQLIDYEVFSALYFIFEKYFGENDQTSTLIQSANSSLSASDRNLFSRVVQLFKSPIQDKQKGLHKDAFRELIAKNMESKVRYMGHELMLLPDPATTGLGASSSLGNIASPNKALIPWYVYKRSNFLTAYCLLHYPELLRSNRDVSTRKSFKSVSSVTPASCTTEDLSWGILKFVEVFYTWILPQKMRGKEALDLIVSLIALHLVVKAKNKDHLAMLSKEIDGLDREYLAKIVDHKPKSHEDVDDGSEEEEEDKEYDGNHAVEYLMSELLNVQSILMIRDYDYVKENYSYDRIIEAATDFLGKIVVKDLKSLQEIPTLLRQQIPSTTSSANNSQLQQSQQQQQHCESISHASEDSLKDSSQMDLTPAQREFSFIEGASSALTSPQRQQQEHHQKGTTPMFSKSLLSPHSAKPHQTHQQSSPSKIRSPGKGKSLPVQKTAALIREYHANSGIESLLKDIGPPDVPGQQHQSWKLQFGKPSQETAAAKEKRLQEFNRQQKLKQEKMKKAKNVLYTAFKTFMSAFEELSSPELVQHQQEIFDAMSSSIENRTTNRPEEASQQHQRDDDDGDYGLGLSTGDDALLSPLTSRAMGFSDESETQTGNRGSKRALGTEVSSHKHRSRIEAGYKSLGGREVNSRTTPPPSPPPPTGYGVASTSSKNQTSRASPNHTEQVRQGIRDSYDASDLPALENNDNDSDGEWLGEDEHEPATKQSQPVAQNAPPRPQKSQYHLDDRSPPLPRPKQRRKRWTKEEEDCLIKAIENAGGPSWSYILSLHGPDGTESRVLAHRDQVALKDKARVIKLHLWNTGQHLGVFWDITGKLNEDKRPSGCPMTREEEDEQREQEMQEQED</sequence>
<feature type="compositionally biased region" description="Basic and acidic residues" evidence="2">
    <location>
        <begin position="252"/>
        <end position="266"/>
    </location>
</feature>
<feature type="compositionally biased region" description="Polar residues" evidence="2">
    <location>
        <begin position="178"/>
        <end position="190"/>
    </location>
</feature>
<dbReference type="Gene3D" id="1.10.10.60">
    <property type="entry name" value="Homeodomain-like"/>
    <property type="match status" value="1"/>
</dbReference>
<dbReference type="PANTHER" id="PTHR47807:SF1">
    <property type="entry name" value="PROTEIN TBF1"/>
    <property type="match status" value="1"/>
</dbReference>
<feature type="compositionally biased region" description="Polar residues" evidence="2">
    <location>
        <begin position="718"/>
        <end position="729"/>
    </location>
</feature>
<dbReference type="GO" id="GO:0003691">
    <property type="term" value="F:double-stranded telomeric DNA binding"/>
    <property type="evidence" value="ECO:0007669"/>
    <property type="project" value="TreeGrafter"/>
</dbReference>
<dbReference type="PROSITE" id="PS51294">
    <property type="entry name" value="HTH_MYB"/>
    <property type="match status" value="1"/>
</dbReference>